<name>A0A4Q9VX40_9HYPH</name>
<reference evidence="1 2" key="1">
    <citation type="submission" date="2019-02" db="EMBL/GenBank/DDBJ databases">
        <title>Siculibacillus lacustris gen. nov., sp. nov., a new rosette-forming bacterium isolated from a freshwater crater lake (Lake St. Ana, Romania).</title>
        <authorList>
            <person name="Felfoldi T."/>
            <person name="Marton Z."/>
            <person name="Szabo A."/>
            <person name="Mentes A."/>
            <person name="Boka K."/>
            <person name="Marialigeti K."/>
            <person name="Mathe I."/>
            <person name="Koncz M."/>
            <person name="Schumann P."/>
            <person name="Toth E."/>
        </authorList>
    </citation>
    <scope>NUCLEOTIDE SEQUENCE [LARGE SCALE GENOMIC DNA]</scope>
    <source>
        <strain evidence="1 2">SA-279</strain>
    </source>
</reference>
<comment type="caution">
    <text evidence="1">The sequence shown here is derived from an EMBL/GenBank/DDBJ whole genome shotgun (WGS) entry which is preliminary data.</text>
</comment>
<proteinExistence type="predicted"/>
<evidence type="ECO:0000313" key="2">
    <source>
        <dbReference type="Proteomes" id="UP000292781"/>
    </source>
</evidence>
<dbReference type="Proteomes" id="UP000292781">
    <property type="component" value="Unassembled WGS sequence"/>
</dbReference>
<dbReference type="InterPro" id="IPR010710">
    <property type="entry name" value="DUF1289"/>
</dbReference>
<dbReference type="OrthoDB" id="9811423at2"/>
<keyword evidence="2" id="KW-1185">Reference proteome</keyword>
<dbReference type="EMBL" id="SJFN01000002">
    <property type="protein sequence ID" value="TBW40940.1"/>
    <property type="molecule type" value="Genomic_DNA"/>
</dbReference>
<dbReference type="PANTHER" id="PTHR35175:SF2">
    <property type="entry name" value="DUF1289 DOMAIN-CONTAINING PROTEIN"/>
    <property type="match status" value="1"/>
</dbReference>
<dbReference type="AlphaFoldDB" id="A0A4Q9VX40"/>
<accession>A0A4Q9VX40</accession>
<dbReference type="Pfam" id="PF06945">
    <property type="entry name" value="DUF1289"/>
    <property type="match status" value="1"/>
</dbReference>
<protein>
    <submittedName>
        <fullName evidence="1">DUF1289 domain-containing protein</fullName>
    </submittedName>
</protein>
<organism evidence="1 2">
    <name type="scientific">Siculibacillus lacustris</name>
    <dbReference type="NCBI Taxonomy" id="1549641"/>
    <lineage>
        <taxon>Bacteria</taxon>
        <taxon>Pseudomonadati</taxon>
        <taxon>Pseudomonadota</taxon>
        <taxon>Alphaproteobacteria</taxon>
        <taxon>Hyphomicrobiales</taxon>
        <taxon>Ancalomicrobiaceae</taxon>
        <taxon>Siculibacillus</taxon>
    </lineage>
</organism>
<sequence length="73" mass="8566">MSEEAAPIPSPCRRECQLHPIEKQCLGCFRTIDEISRWIRLSEAERTRITADLPARRAARAAREEMLKTRRMR</sequence>
<evidence type="ECO:0000313" key="1">
    <source>
        <dbReference type="EMBL" id="TBW40940.1"/>
    </source>
</evidence>
<dbReference type="PANTHER" id="PTHR35175">
    <property type="entry name" value="DUF1289 DOMAIN-CONTAINING PROTEIN"/>
    <property type="match status" value="1"/>
</dbReference>
<dbReference type="RefSeq" id="WP_131305411.1">
    <property type="nucleotide sequence ID" value="NZ_SJFN01000002.1"/>
</dbReference>
<gene>
    <name evidence="1" type="ORF">EYW49_01945</name>
</gene>